<keyword evidence="4 6" id="KW-1133">Transmembrane helix</keyword>
<feature type="transmembrane region" description="Helical" evidence="6">
    <location>
        <begin position="245"/>
        <end position="273"/>
    </location>
</feature>
<dbReference type="EMBL" id="JAROCA020000001">
    <property type="protein sequence ID" value="MDY0405493.1"/>
    <property type="molecule type" value="Genomic_DNA"/>
</dbReference>
<organism evidence="7 8">
    <name type="scientific">Tigheibacillus jepli</name>
    <dbReference type="NCBI Taxonomy" id="3035914"/>
    <lineage>
        <taxon>Bacteria</taxon>
        <taxon>Bacillati</taxon>
        <taxon>Bacillota</taxon>
        <taxon>Bacilli</taxon>
        <taxon>Bacillales</taxon>
        <taxon>Bacillaceae</taxon>
        <taxon>Tigheibacillus</taxon>
    </lineage>
</organism>
<dbReference type="RefSeq" id="WP_306067833.1">
    <property type="nucleotide sequence ID" value="NZ_JAROCA020000001.1"/>
</dbReference>
<reference evidence="7 8" key="1">
    <citation type="submission" date="2023-10" db="EMBL/GenBank/DDBJ databases">
        <title>179-bfca-hs.</title>
        <authorList>
            <person name="Miliotis G."/>
            <person name="Sengupta P."/>
            <person name="Hameed A."/>
            <person name="Chuvochina M."/>
            <person name="Mcdonagh F."/>
            <person name="Simpson A.C."/>
            <person name="Singh N.K."/>
            <person name="Rekha P.D."/>
            <person name="Raman K."/>
            <person name="Hugenholtz P."/>
            <person name="Venkateswaran K."/>
        </authorList>
    </citation>
    <scope>NUCLEOTIDE SEQUENCE [LARGE SCALE GENOMIC DNA]</scope>
    <source>
        <strain evidence="7 8">179-BFC-A-HS</strain>
    </source>
</reference>
<feature type="transmembrane region" description="Helical" evidence="6">
    <location>
        <begin position="40"/>
        <end position="62"/>
    </location>
</feature>
<evidence type="ECO:0000256" key="3">
    <source>
        <dbReference type="ARBA" id="ARBA00022692"/>
    </source>
</evidence>
<keyword evidence="3 6" id="KW-0812">Transmembrane</keyword>
<evidence type="ECO:0000313" key="7">
    <source>
        <dbReference type="EMBL" id="MDY0405493.1"/>
    </source>
</evidence>
<feature type="transmembrane region" description="Helical" evidence="6">
    <location>
        <begin position="7"/>
        <end position="28"/>
    </location>
</feature>
<comment type="similarity">
    <text evidence="2">Belongs to the autoinducer-2 exporter (AI-2E) (TC 2.A.86) family.</text>
</comment>
<protein>
    <submittedName>
        <fullName evidence="7">AI-2E family transporter</fullName>
    </submittedName>
</protein>
<evidence type="ECO:0000256" key="4">
    <source>
        <dbReference type="ARBA" id="ARBA00022989"/>
    </source>
</evidence>
<comment type="subcellular location">
    <subcellularLocation>
        <location evidence="1">Membrane</location>
        <topology evidence="1">Multi-pass membrane protein</topology>
    </subcellularLocation>
</comment>
<evidence type="ECO:0000256" key="2">
    <source>
        <dbReference type="ARBA" id="ARBA00009773"/>
    </source>
</evidence>
<feature type="transmembrane region" description="Helical" evidence="6">
    <location>
        <begin position="216"/>
        <end position="239"/>
    </location>
</feature>
<evidence type="ECO:0000256" key="1">
    <source>
        <dbReference type="ARBA" id="ARBA00004141"/>
    </source>
</evidence>
<sequence>MFSENKPLNFLLWVISGIFVFLFLYLLVKLFPFYKALLVFLLKLFTPFIISAIIAYLLYPIVKKMHAHRIPKAVSILCIYLVFFGGGAYLIYRVYPVFLTQVRDLNEQLPHLISLYESLIYKVYDSTSFLPEAVHDKIDVVIAKMETNIENITGKIIGGVTRIMDLIVLLTVIPVLVFYFLKDFSKMKGLIQQRIPGKYRKQTEHMVREIDKSLGSYIRGLLLVCLFVSVVTYIAFYFMGMKYPLLLAIILGLTNIIPYFGPIIGAVPACAIAITISTKLLIYVLIVVFAVQLIESNFISPFIVGKSVDVHPVAIIFALLLGGEVGGIIGMIVAVPIMTLLKVVIEHVMILRHAD</sequence>
<feature type="transmembrane region" description="Helical" evidence="6">
    <location>
        <begin position="163"/>
        <end position="181"/>
    </location>
</feature>
<comment type="caution">
    <text evidence="7">The sequence shown here is derived from an EMBL/GenBank/DDBJ whole genome shotgun (WGS) entry which is preliminary data.</text>
</comment>
<feature type="transmembrane region" description="Helical" evidence="6">
    <location>
        <begin position="280"/>
        <end position="303"/>
    </location>
</feature>
<dbReference type="Pfam" id="PF01594">
    <property type="entry name" value="AI-2E_transport"/>
    <property type="match status" value="1"/>
</dbReference>
<feature type="transmembrane region" description="Helical" evidence="6">
    <location>
        <begin position="74"/>
        <end position="95"/>
    </location>
</feature>
<keyword evidence="5 6" id="KW-0472">Membrane</keyword>
<dbReference type="Proteomes" id="UP001228376">
    <property type="component" value="Unassembled WGS sequence"/>
</dbReference>
<accession>A0ABU5CGN3</accession>
<evidence type="ECO:0000256" key="6">
    <source>
        <dbReference type="SAM" id="Phobius"/>
    </source>
</evidence>
<evidence type="ECO:0000313" key="8">
    <source>
        <dbReference type="Proteomes" id="UP001228376"/>
    </source>
</evidence>
<feature type="transmembrane region" description="Helical" evidence="6">
    <location>
        <begin position="315"/>
        <end position="341"/>
    </location>
</feature>
<proteinExistence type="inferred from homology"/>
<keyword evidence="8" id="KW-1185">Reference proteome</keyword>
<dbReference type="PANTHER" id="PTHR21716:SF15">
    <property type="entry name" value="TRANSPORT PROTEIN YRRI-RELATED"/>
    <property type="match status" value="1"/>
</dbReference>
<dbReference type="InterPro" id="IPR002549">
    <property type="entry name" value="AI-2E-like"/>
</dbReference>
<name>A0ABU5CGN3_9BACI</name>
<dbReference type="PANTHER" id="PTHR21716">
    <property type="entry name" value="TRANSMEMBRANE PROTEIN"/>
    <property type="match status" value="1"/>
</dbReference>
<gene>
    <name evidence="7" type="ORF">P5G51_008855</name>
</gene>
<evidence type="ECO:0000256" key="5">
    <source>
        <dbReference type="ARBA" id="ARBA00023136"/>
    </source>
</evidence>